<evidence type="ECO:0000256" key="8">
    <source>
        <dbReference type="ARBA" id="ARBA00022949"/>
    </source>
</evidence>
<feature type="domain" description="Rho-GAP" evidence="16">
    <location>
        <begin position="252"/>
        <end position="442"/>
    </location>
</feature>
<feature type="region of interest" description="Disordered" evidence="15">
    <location>
        <begin position="459"/>
        <end position="771"/>
    </location>
</feature>
<feature type="compositionally biased region" description="Polar residues" evidence="15">
    <location>
        <begin position="514"/>
        <end position="545"/>
    </location>
</feature>
<keyword evidence="8" id="KW-0965">Cell junction</keyword>
<dbReference type="SMART" id="SM00324">
    <property type="entry name" value="RhoGAP"/>
    <property type="match status" value="1"/>
</dbReference>
<evidence type="ECO:0000256" key="15">
    <source>
        <dbReference type="SAM" id="MobiDB-lite"/>
    </source>
</evidence>
<dbReference type="InterPro" id="IPR047165">
    <property type="entry name" value="RHG17/44/SH3BP1-like"/>
</dbReference>
<dbReference type="GO" id="GO:0007165">
    <property type="term" value="P:signal transduction"/>
    <property type="evidence" value="ECO:0007669"/>
    <property type="project" value="InterPro"/>
</dbReference>
<reference evidence="19" key="1">
    <citation type="submission" date="2025-08" db="UniProtKB">
        <authorList>
            <consortium name="RefSeq"/>
        </authorList>
    </citation>
    <scope>IDENTIFICATION</scope>
    <source>
        <tissue evidence="19">Spleen</tissue>
    </source>
</reference>
<evidence type="ECO:0000256" key="2">
    <source>
        <dbReference type="ARBA" id="ARBA00004435"/>
    </source>
</evidence>
<keyword evidence="5" id="KW-0343">GTPase activation</keyword>
<dbReference type="SUPFAM" id="SSF103657">
    <property type="entry name" value="BAR/IMD domain-like"/>
    <property type="match status" value="1"/>
</dbReference>
<protein>
    <recommendedName>
        <fullName evidence="13">Rho GTPase-activating protein 17</fullName>
    </recommendedName>
    <alternativeName>
        <fullName evidence="14">Rho-type GTPase-activating protein 17</fullName>
    </alternativeName>
</protein>
<dbReference type="RefSeq" id="XP_006867247.1">
    <property type="nucleotide sequence ID" value="XM_006867185.1"/>
</dbReference>
<feature type="compositionally biased region" description="Pro residues" evidence="15">
    <location>
        <begin position="559"/>
        <end position="572"/>
    </location>
</feature>
<feature type="compositionally biased region" description="Low complexity" evidence="15">
    <location>
        <begin position="615"/>
        <end position="633"/>
    </location>
</feature>
<evidence type="ECO:0000256" key="12">
    <source>
        <dbReference type="ARBA" id="ARBA00065623"/>
    </source>
</evidence>
<dbReference type="CDD" id="cd04386">
    <property type="entry name" value="RhoGAP_nadrin"/>
    <property type="match status" value="1"/>
</dbReference>
<dbReference type="InterPro" id="IPR000198">
    <property type="entry name" value="RhoGAP_dom"/>
</dbReference>
<dbReference type="GO" id="GO:0035020">
    <property type="term" value="P:regulation of Rac protein signal transduction"/>
    <property type="evidence" value="ECO:0007669"/>
    <property type="project" value="TreeGrafter"/>
</dbReference>
<evidence type="ECO:0000256" key="4">
    <source>
        <dbReference type="ARBA" id="ARBA00022427"/>
    </source>
</evidence>
<keyword evidence="10" id="KW-0472">Membrane</keyword>
<dbReference type="GO" id="GO:0005923">
    <property type="term" value="C:bicellular tight junction"/>
    <property type="evidence" value="ECO:0007669"/>
    <property type="project" value="UniProtKB-SubCell"/>
</dbReference>
<feature type="compositionally biased region" description="Polar residues" evidence="15">
    <location>
        <begin position="690"/>
        <end position="708"/>
    </location>
</feature>
<dbReference type="GO" id="GO:0005096">
    <property type="term" value="F:GTPase activator activity"/>
    <property type="evidence" value="ECO:0007669"/>
    <property type="project" value="UniProtKB-KW"/>
</dbReference>
<comment type="subunit">
    <text evidence="12">Component of a complex whose core is composed of ARHGAP17, AMOT, PALS1, PATJ and PARD3/PAR3. Interacts with NHERF1, FNBP1, TRIP10, CAPZA (CAPZA1, CAPZA2 or CAPZA3), CAPZB, CD2AP and SH3KBP1/CIN85.</text>
</comment>
<feature type="domain" description="BAR" evidence="17">
    <location>
        <begin position="14"/>
        <end position="246"/>
    </location>
</feature>
<evidence type="ECO:0000256" key="9">
    <source>
        <dbReference type="ARBA" id="ARBA00023036"/>
    </source>
</evidence>
<comment type="subcellular location">
    <subcellularLocation>
        <location evidence="2">Cell junction</location>
        <location evidence="2">Tight junction</location>
    </subcellularLocation>
    <subcellularLocation>
        <location evidence="3">Cytoplasm</location>
    </subcellularLocation>
    <subcellularLocation>
        <location evidence="1">Membrane</location>
        <topology evidence="1">Peripheral membrane protein</topology>
    </subcellularLocation>
</comment>
<dbReference type="PANTHER" id="PTHR14130:SF3">
    <property type="entry name" value="RHO GTPASE-ACTIVATING PROTEIN 17"/>
    <property type="match status" value="1"/>
</dbReference>
<dbReference type="OrthoDB" id="19923at2759"/>
<dbReference type="PROSITE" id="PS51021">
    <property type="entry name" value="BAR"/>
    <property type="match status" value="1"/>
</dbReference>
<dbReference type="Gene3D" id="1.20.1270.60">
    <property type="entry name" value="Arfaptin homology (AH) domain/BAR domain"/>
    <property type="match status" value="1"/>
</dbReference>
<keyword evidence="9" id="KW-0729">SH3-binding</keyword>
<dbReference type="GO" id="GO:0016020">
    <property type="term" value="C:membrane"/>
    <property type="evidence" value="ECO:0007669"/>
    <property type="project" value="UniProtKB-SubCell"/>
</dbReference>
<keyword evidence="18" id="KW-1185">Reference proteome</keyword>
<keyword evidence="4" id="KW-0796">Tight junction</keyword>
<evidence type="ECO:0000259" key="17">
    <source>
        <dbReference type="PROSITE" id="PS51021"/>
    </source>
</evidence>
<comment type="function">
    <text evidence="11">Rho GTPase-activating protein involved in the maintenance of tight junction by regulating the activity of CDC42, thereby playing a central role in apical polarity of epithelial cells. Specifically acts as a GTPase activator for the CDC42 GTPase by converting it to an inactive GDP-bound state. The complex formed with AMOT acts by regulating the uptake of polarity proteins at tight junctions, possibly by deciding whether tight junction transmembrane proteins are recycled back to the plasma membrane or sent elsewhere. Participates in the Ca(2+)-dependent regulation of exocytosis, possibly by catalyzing GTPase activity of Rho family proteins and by inducing the reorganization of the cortical actin filaments. Acts as a GTPase activator in vitro for RAC1.</text>
</comment>
<dbReference type="InterPro" id="IPR008936">
    <property type="entry name" value="Rho_GTPase_activation_prot"/>
</dbReference>
<dbReference type="FunFam" id="1.20.1270.60:FF:000019">
    <property type="entry name" value="rho GTPase-activating protein 17 isoform X1"/>
    <property type="match status" value="1"/>
</dbReference>
<sequence length="803" mass="87371">MKKQFNRMKQLANQTVGRAEKTEVLSEDLLQIERRLDTVRSMCHHSHKRLISCFQGQHGTDTERRHKKLPLTALAQNLQEASTQLEDSLLGKMLETCGEAENQLALELSQYEFFVEKEIVDPLCGIAEVEIPNIQKQRKQLSKLVLDWDSVRARWNQAHKSSGTNFQGLPSKIDTIKEEMDEAGNKVEQCKDQLAADMYSFMAKEGEYGRFFLTLLEAQADYHRKALAVLEKALPEMRAHQDKWAEKPAFGTPLEEHLKRSGREIAVPIEACVMLLLETGMKEEGLFRIGAGASKLKKLKAALDCSTSHLDEFYSDPHAVAGALKSYLRELPEPLMTFSLYEEWTQVASVQDQDKKLQDLWRTCQKLPPQNFVNFRYLIKFLAKLAQTSDINKMTPSNIAIVLGPNLLWAKNEGTLAEMAAATSVHVVAVIEPIIQHADWFFPEEVEFNVSETFAPLAVPNSNHSSHTGNESDSGTVERKRPASMAVMEGDLVKKESAPGPKDSVSGGVPGLGRNSSQISTGPNQAQAAASSHQLPVTLAHNSAGPSPHTLRRAVKKPAPAPPKPGNPPPGHPGGQSSPGTSQHPPNVSPKPSTRSPSPPTQHAGQASSQPSATPQLSAPRRSSSSLSPIQAPNHPPPQPPTQATPLMHTKPSSQASPNPVVLPGEHGLEQPSQTPPQTPTPPSTPPLGKQNSGLPASQTQVVSNPESVQPHAGTLPRPRPVPKPRNRPSVPPPPHPPGAHSAGDGNFTNTVPTASKIVTDTHSRASEPLRSIFPELHSDLASKDVPGRILLDMDNDTESTAL</sequence>
<evidence type="ECO:0000256" key="14">
    <source>
        <dbReference type="ARBA" id="ARBA00083392"/>
    </source>
</evidence>
<dbReference type="Pfam" id="PF03114">
    <property type="entry name" value="BAR"/>
    <property type="match status" value="1"/>
</dbReference>
<evidence type="ECO:0000256" key="13">
    <source>
        <dbReference type="ARBA" id="ARBA00070237"/>
    </source>
</evidence>
<evidence type="ECO:0000256" key="1">
    <source>
        <dbReference type="ARBA" id="ARBA00004170"/>
    </source>
</evidence>
<feature type="compositionally biased region" description="Low complexity" evidence="15">
    <location>
        <begin position="575"/>
        <end position="596"/>
    </location>
</feature>
<gene>
    <name evidence="19" type="primary">ARHGAP17</name>
</gene>
<dbReference type="GeneID" id="102830737"/>
<feature type="compositionally biased region" description="Pro residues" evidence="15">
    <location>
        <begin position="728"/>
        <end position="738"/>
    </location>
</feature>
<dbReference type="PROSITE" id="PS50238">
    <property type="entry name" value="RHOGAP"/>
    <property type="match status" value="1"/>
</dbReference>
<dbReference type="InterPro" id="IPR004148">
    <property type="entry name" value="BAR_dom"/>
</dbReference>
<keyword evidence="6" id="KW-0963">Cytoplasm</keyword>
<evidence type="ECO:0000256" key="10">
    <source>
        <dbReference type="ARBA" id="ARBA00023136"/>
    </source>
</evidence>
<feature type="compositionally biased region" description="Polar residues" evidence="15">
    <location>
        <begin position="603"/>
        <end position="614"/>
    </location>
</feature>
<dbReference type="CTD" id="55114"/>
<evidence type="ECO:0000313" key="19">
    <source>
        <dbReference type="RefSeq" id="XP_006867247.1"/>
    </source>
</evidence>
<dbReference type="Gene3D" id="1.10.555.10">
    <property type="entry name" value="Rho GTPase activation protein"/>
    <property type="match status" value="1"/>
</dbReference>
<organism evidence="18 19">
    <name type="scientific">Chrysochloris asiatica</name>
    <name type="common">Cape golden mole</name>
    <dbReference type="NCBI Taxonomy" id="185453"/>
    <lineage>
        <taxon>Eukaryota</taxon>
        <taxon>Metazoa</taxon>
        <taxon>Chordata</taxon>
        <taxon>Craniata</taxon>
        <taxon>Vertebrata</taxon>
        <taxon>Euteleostomi</taxon>
        <taxon>Mammalia</taxon>
        <taxon>Eutheria</taxon>
        <taxon>Afrotheria</taxon>
        <taxon>Chrysochloridae</taxon>
        <taxon>Chrysochlorinae</taxon>
        <taxon>Chrysochloris</taxon>
    </lineage>
</organism>
<proteinExistence type="predicted"/>
<feature type="compositionally biased region" description="Pro residues" evidence="15">
    <location>
        <begin position="674"/>
        <end position="686"/>
    </location>
</feature>
<dbReference type="GO" id="GO:0005829">
    <property type="term" value="C:cytosol"/>
    <property type="evidence" value="ECO:0007669"/>
    <property type="project" value="TreeGrafter"/>
</dbReference>
<evidence type="ECO:0000256" key="3">
    <source>
        <dbReference type="ARBA" id="ARBA00004496"/>
    </source>
</evidence>
<dbReference type="GO" id="GO:0032956">
    <property type="term" value="P:regulation of actin cytoskeleton organization"/>
    <property type="evidence" value="ECO:0007669"/>
    <property type="project" value="TreeGrafter"/>
</dbReference>
<evidence type="ECO:0000256" key="11">
    <source>
        <dbReference type="ARBA" id="ARBA00055904"/>
    </source>
</evidence>
<dbReference type="SUPFAM" id="SSF48350">
    <property type="entry name" value="GTPase activation domain, GAP"/>
    <property type="match status" value="1"/>
</dbReference>
<dbReference type="Pfam" id="PF00620">
    <property type="entry name" value="RhoGAP"/>
    <property type="match status" value="1"/>
</dbReference>
<feature type="compositionally biased region" description="Polar residues" evidence="15">
    <location>
        <begin position="460"/>
        <end position="475"/>
    </location>
</feature>
<accession>A0A9B0TN90</accession>
<evidence type="ECO:0000313" key="18">
    <source>
        <dbReference type="Proteomes" id="UP000504623"/>
    </source>
</evidence>
<evidence type="ECO:0000259" key="16">
    <source>
        <dbReference type="PROSITE" id="PS50238"/>
    </source>
</evidence>
<dbReference type="PANTHER" id="PTHR14130">
    <property type="entry name" value="3BP-1 RELATED RHOGAP"/>
    <property type="match status" value="1"/>
</dbReference>
<dbReference type="Proteomes" id="UP000504623">
    <property type="component" value="Unplaced"/>
</dbReference>
<dbReference type="AlphaFoldDB" id="A0A9B0TN90"/>
<keyword evidence="7" id="KW-0597">Phosphoprotein</keyword>
<name>A0A9B0TN90_CHRAS</name>
<dbReference type="FunFam" id="1.10.555.10:FF:000001">
    <property type="entry name" value="Rho GTPase activating protein 44"/>
    <property type="match status" value="1"/>
</dbReference>
<dbReference type="InterPro" id="IPR027267">
    <property type="entry name" value="AH/BAR_dom_sf"/>
</dbReference>
<feature type="compositionally biased region" description="Polar residues" evidence="15">
    <location>
        <begin position="747"/>
        <end position="759"/>
    </location>
</feature>
<evidence type="ECO:0000256" key="5">
    <source>
        <dbReference type="ARBA" id="ARBA00022468"/>
    </source>
</evidence>
<evidence type="ECO:0000256" key="7">
    <source>
        <dbReference type="ARBA" id="ARBA00022553"/>
    </source>
</evidence>
<evidence type="ECO:0000256" key="6">
    <source>
        <dbReference type="ARBA" id="ARBA00022490"/>
    </source>
</evidence>
<feature type="compositionally biased region" description="Pro residues" evidence="15">
    <location>
        <begin position="634"/>
        <end position="643"/>
    </location>
</feature>
<dbReference type="SMART" id="SM00721">
    <property type="entry name" value="BAR"/>
    <property type="match status" value="1"/>
</dbReference>
<dbReference type="GO" id="GO:0017124">
    <property type="term" value="F:SH3 domain binding"/>
    <property type="evidence" value="ECO:0007669"/>
    <property type="project" value="UniProtKB-KW"/>
</dbReference>